<protein>
    <recommendedName>
        <fullName evidence="3">Knr4/Smi1-like domain-containing protein</fullName>
    </recommendedName>
</protein>
<evidence type="ECO:0000256" key="2">
    <source>
        <dbReference type="SAM" id="MobiDB-lite"/>
    </source>
</evidence>
<dbReference type="PANTHER" id="PTHR47432:SF1">
    <property type="entry name" value="CELL WALL ASSEMBLY REGULATOR SMI1"/>
    <property type="match status" value="1"/>
</dbReference>
<dbReference type="InterPro" id="IPR018958">
    <property type="entry name" value="Knr4/Smi1-like_dom"/>
</dbReference>
<name>A0A9P8LJE5_9PEZI</name>
<feature type="compositionally biased region" description="Polar residues" evidence="2">
    <location>
        <begin position="548"/>
        <end position="559"/>
    </location>
</feature>
<evidence type="ECO:0000313" key="5">
    <source>
        <dbReference type="Proteomes" id="UP000750711"/>
    </source>
</evidence>
<evidence type="ECO:0000259" key="3">
    <source>
        <dbReference type="SMART" id="SM00860"/>
    </source>
</evidence>
<comment type="similarity">
    <text evidence="1">Belongs to the KNR4/SMI1 family.</text>
</comment>
<evidence type="ECO:0000256" key="1">
    <source>
        <dbReference type="ARBA" id="ARBA00005303"/>
    </source>
</evidence>
<dbReference type="Proteomes" id="UP000750711">
    <property type="component" value="Unassembled WGS sequence"/>
</dbReference>
<dbReference type="PIRSF" id="PIRSF017023">
    <property type="entry name" value="KNR4"/>
    <property type="match status" value="1"/>
</dbReference>
<dbReference type="SUPFAM" id="SSF160631">
    <property type="entry name" value="SMI1/KNR4-like"/>
    <property type="match status" value="1"/>
</dbReference>
<accession>A0A9P8LJE5</accession>
<feature type="compositionally biased region" description="Polar residues" evidence="2">
    <location>
        <begin position="402"/>
        <end position="415"/>
    </location>
</feature>
<sequence>MAPSFGSAWRSFWHTMTSYDRHASHDSPYRSGQLLNSGRHAPLTSITTGAAVDSRQDLHSVYTDEPSRRSTAALHGGANGFAGSPNPMAGPPSPYAPGTRSASVRAQKGEDNRPAGAGPGEIPLQNFSDGLPPPPPVSHSWKRIDRWAEDNYQELYDQLAEGATMNDINELEHELDCSLPMDVRESLQIHDGQERGGLPSGIIFGCMLLDCEEIVQEWNNWRLVNREYLSEPSNHQIQSSSKAFGSKSASSSSSQPQTQPQGKPFWRQELLARQDSQPPNAIQKAYAHPGWIPLVRDWGGNNLAIDLAPGPAGKWGQIILFGRDYDCKYVVARSWAAFLAVVADDLASEKWFVDEDSGELKLREFKSANVEPGYFDILRWRTDQKYGRKGPRRKQAGPALNVSPTRSTNSGTSFGSPVRDAEPVRGRSMQRFSGGPSQTSPRPHIGKSSPLARVAEETLAPTKVHATGGAEQPMSTPETAGQVRTGKLVEVATPLATPGATPRHSSEYQKTKGTDGVIDVLAIDHNAPLTPQKKIEESKEGSGAENADGSTQNTGAHQG</sequence>
<dbReference type="SMART" id="SM00860">
    <property type="entry name" value="SMI1_KNR4"/>
    <property type="match status" value="1"/>
</dbReference>
<proteinExistence type="inferred from homology"/>
<feature type="compositionally biased region" description="Low complexity" evidence="2">
    <location>
        <begin position="238"/>
        <end position="262"/>
    </location>
</feature>
<dbReference type="GO" id="GO:0043332">
    <property type="term" value="C:mating projection tip"/>
    <property type="evidence" value="ECO:0007669"/>
    <property type="project" value="TreeGrafter"/>
</dbReference>
<feature type="region of interest" description="Disordered" evidence="2">
    <location>
        <begin position="62"/>
        <end position="137"/>
    </location>
</feature>
<feature type="region of interest" description="Disordered" evidence="2">
    <location>
        <begin position="238"/>
        <end position="263"/>
    </location>
</feature>
<dbReference type="Pfam" id="PF09346">
    <property type="entry name" value="SMI1_KNR4"/>
    <property type="match status" value="1"/>
</dbReference>
<dbReference type="EMBL" id="JAGHQM010000010">
    <property type="protein sequence ID" value="KAH0566419.1"/>
    <property type="molecule type" value="Genomic_DNA"/>
</dbReference>
<dbReference type="InterPro" id="IPR037883">
    <property type="entry name" value="Knr4/Smi1-like_sf"/>
</dbReference>
<gene>
    <name evidence="4" type="ORF">GP486_000202</name>
</gene>
<comment type="caution">
    <text evidence="4">The sequence shown here is derived from an EMBL/GenBank/DDBJ whole genome shotgun (WGS) entry which is preliminary data.</text>
</comment>
<reference evidence="4" key="1">
    <citation type="submission" date="2021-03" db="EMBL/GenBank/DDBJ databases">
        <title>Comparative genomics and phylogenomic investigation of the class Geoglossomycetes provide insights into ecological specialization and systematics.</title>
        <authorList>
            <person name="Melie T."/>
            <person name="Pirro S."/>
            <person name="Miller A.N."/>
            <person name="Quandt A."/>
        </authorList>
    </citation>
    <scope>NUCLEOTIDE SEQUENCE</scope>
    <source>
        <strain evidence="4">CAQ_001_2017</strain>
    </source>
</reference>
<dbReference type="InterPro" id="IPR051873">
    <property type="entry name" value="KNR4/SMI1_regulator"/>
</dbReference>
<dbReference type="Gene3D" id="3.40.1580.10">
    <property type="entry name" value="SMI1/KNR4-like"/>
    <property type="match status" value="1"/>
</dbReference>
<dbReference type="InterPro" id="IPR009203">
    <property type="entry name" value="Knr4/Smi1"/>
</dbReference>
<dbReference type="GO" id="GO:0070880">
    <property type="term" value="P:fungal-type cell wall beta-glucan biosynthetic process"/>
    <property type="evidence" value="ECO:0007669"/>
    <property type="project" value="TreeGrafter"/>
</dbReference>
<keyword evidence="5" id="KW-1185">Reference proteome</keyword>
<organism evidence="4 5">
    <name type="scientific">Trichoglossum hirsutum</name>
    <dbReference type="NCBI Taxonomy" id="265104"/>
    <lineage>
        <taxon>Eukaryota</taxon>
        <taxon>Fungi</taxon>
        <taxon>Dikarya</taxon>
        <taxon>Ascomycota</taxon>
        <taxon>Pezizomycotina</taxon>
        <taxon>Geoglossomycetes</taxon>
        <taxon>Geoglossales</taxon>
        <taxon>Geoglossaceae</taxon>
        <taxon>Trichoglossum</taxon>
    </lineage>
</organism>
<feature type="domain" description="Knr4/Smi1-like" evidence="3">
    <location>
        <begin position="162"/>
        <end position="341"/>
    </location>
</feature>
<feature type="compositionally biased region" description="Basic and acidic residues" evidence="2">
    <location>
        <begin position="533"/>
        <end position="542"/>
    </location>
</feature>
<dbReference type="AlphaFoldDB" id="A0A9P8LJE5"/>
<feature type="region of interest" description="Disordered" evidence="2">
    <location>
        <begin position="464"/>
        <end position="483"/>
    </location>
</feature>
<feature type="region of interest" description="Disordered" evidence="2">
    <location>
        <begin position="386"/>
        <end position="450"/>
    </location>
</feature>
<evidence type="ECO:0000313" key="4">
    <source>
        <dbReference type="EMBL" id="KAH0566419.1"/>
    </source>
</evidence>
<feature type="region of interest" description="Disordered" evidence="2">
    <location>
        <begin position="524"/>
        <end position="559"/>
    </location>
</feature>
<dbReference type="PANTHER" id="PTHR47432">
    <property type="entry name" value="CELL WALL ASSEMBLY REGULATOR SMI1"/>
    <property type="match status" value="1"/>
</dbReference>